<dbReference type="EMBL" id="KL363353">
    <property type="protein sequence ID" value="KFD46806.1"/>
    <property type="molecule type" value="Genomic_DNA"/>
</dbReference>
<dbReference type="Proteomes" id="UP000030764">
    <property type="component" value="Unassembled WGS sequence"/>
</dbReference>
<organism evidence="1 2">
    <name type="scientific">Trichuris suis</name>
    <name type="common">pig whipworm</name>
    <dbReference type="NCBI Taxonomy" id="68888"/>
    <lineage>
        <taxon>Eukaryota</taxon>
        <taxon>Metazoa</taxon>
        <taxon>Ecdysozoa</taxon>
        <taxon>Nematoda</taxon>
        <taxon>Enoplea</taxon>
        <taxon>Dorylaimia</taxon>
        <taxon>Trichinellida</taxon>
        <taxon>Trichuridae</taxon>
        <taxon>Trichuris</taxon>
    </lineage>
</organism>
<name>A0A085LPB0_9BILA</name>
<gene>
    <name evidence="1" type="ORF">M513_12334</name>
</gene>
<accession>A0A085LPB0</accession>
<reference evidence="1 2" key="1">
    <citation type="journal article" date="2014" name="Nat. Genet.">
        <title>Genome and transcriptome of the porcine whipworm Trichuris suis.</title>
        <authorList>
            <person name="Jex A.R."/>
            <person name="Nejsum P."/>
            <person name="Schwarz E.M."/>
            <person name="Hu L."/>
            <person name="Young N.D."/>
            <person name="Hall R.S."/>
            <person name="Korhonen P.K."/>
            <person name="Liao S."/>
            <person name="Thamsborg S."/>
            <person name="Xia J."/>
            <person name="Xu P."/>
            <person name="Wang S."/>
            <person name="Scheerlinck J.P."/>
            <person name="Hofmann A."/>
            <person name="Sternberg P.W."/>
            <person name="Wang J."/>
            <person name="Gasser R.B."/>
        </authorList>
    </citation>
    <scope>NUCLEOTIDE SEQUENCE [LARGE SCALE GENOMIC DNA]</scope>
    <source>
        <strain evidence="1">DCEP-RM93M</strain>
    </source>
</reference>
<protein>
    <submittedName>
        <fullName evidence="1">Uncharacterized protein</fullName>
    </submittedName>
</protein>
<evidence type="ECO:0000313" key="1">
    <source>
        <dbReference type="EMBL" id="KFD46806.1"/>
    </source>
</evidence>
<feature type="non-terminal residue" evidence="1">
    <location>
        <position position="78"/>
    </location>
</feature>
<evidence type="ECO:0000313" key="2">
    <source>
        <dbReference type="Proteomes" id="UP000030764"/>
    </source>
</evidence>
<feature type="non-terminal residue" evidence="1">
    <location>
        <position position="1"/>
    </location>
</feature>
<proteinExistence type="predicted"/>
<dbReference type="AlphaFoldDB" id="A0A085LPB0"/>
<keyword evidence="2" id="KW-1185">Reference proteome</keyword>
<sequence>VLLFPLGRWMQDDKVQSSGTLFGLPHRTGEMRRRQKQAHCQKRVRLGVHGPQISAPAGGSPLWSPWMVLAPRLPIWKV</sequence>